<evidence type="ECO:0000256" key="1">
    <source>
        <dbReference type="ARBA" id="ARBA00004305"/>
    </source>
</evidence>
<accession>A0A9P7Z8B6</accession>
<evidence type="ECO:0000256" key="2">
    <source>
        <dbReference type="ARBA" id="ARBA00022946"/>
    </source>
</evidence>
<dbReference type="Proteomes" id="UP000887226">
    <property type="component" value="Unassembled WGS sequence"/>
</dbReference>
<keyword evidence="8" id="KW-1185">Reference proteome</keyword>
<dbReference type="GO" id="GO:0016226">
    <property type="term" value="P:iron-sulfur cluster assembly"/>
    <property type="evidence" value="ECO:0007669"/>
    <property type="project" value="TreeGrafter"/>
</dbReference>
<protein>
    <recommendedName>
        <fullName evidence="5">Iron-sulfur cluster assembly factor IBA57 homolog, mitochondrial</fullName>
    </recommendedName>
</protein>
<dbReference type="InterPro" id="IPR027266">
    <property type="entry name" value="TrmE/GcvT-like"/>
</dbReference>
<evidence type="ECO:0000313" key="7">
    <source>
        <dbReference type="EMBL" id="KAG9247284.1"/>
    </source>
</evidence>
<feature type="domain" description="CAF17 C-terminal" evidence="6">
    <location>
        <begin position="257"/>
        <end position="346"/>
    </location>
</feature>
<keyword evidence="2" id="KW-0809">Transit peptide</keyword>
<dbReference type="PANTHER" id="PTHR22602">
    <property type="entry name" value="TRANSFERASE CAF17, MITOCHONDRIAL-RELATED"/>
    <property type="match status" value="1"/>
</dbReference>
<comment type="similarity">
    <text evidence="4">Belongs to the GcvT family. CAF17/IBA57 subfamily.</text>
</comment>
<evidence type="ECO:0000313" key="8">
    <source>
        <dbReference type="Proteomes" id="UP000887226"/>
    </source>
</evidence>
<dbReference type="GO" id="GO:0005759">
    <property type="term" value="C:mitochondrial matrix"/>
    <property type="evidence" value="ECO:0007669"/>
    <property type="project" value="UniProtKB-SubCell"/>
</dbReference>
<sequence length="372" mass="41702">MKSLLTLPKLLPRSFICQSCIRSTRIYSTTANPPPPPPSAISLLSSRRLISLRGPDATKYLQGVITANLSPSTPRGSGFYAAFLNAQGRVLNDVFIYSEMVDGERGWLIEVDAEEAERLAKHIKRYRLRAKFDVRLVDEGERAVWSVWRGEGWTKHSLGSGKERGVGCEDSRAPGMGRRLILPAGAKPEEEMEEVNESTYRVRRYLKGVAEGQDEIVRETALPQQSNIDLMGGIDYRKGCYVGQELTIRTHHTGVVRKRILPVMLYRGDESIPTTLEYLPEKDLGIQDIPAGTNIARLEKSRRNTGNWLAGMGNIGLGLCRLEVMTDVNSGGELSAYKEGSEFKLEWGLEEQVLQMARVKAFVPLWHLTKQW</sequence>
<comment type="subcellular location">
    <subcellularLocation>
        <location evidence="1">Mitochondrion matrix</location>
    </subcellularLocation>
</comment>
<dbReference type="InterPro" id="IPR057460">
    <property type="entry name" value="CAF17_C"/>
</dbReference>
<comment type="caution">
    <text evidence="7">The sequence shown here is derived from an EMBL/GenBank/DDBJ whole genome shotgun (WGS) entry which is preliminary data.</text>
</comment>
<dbReference type="InterPro" id="IPR045179">
    <property type="entry name" value="YgfZ/GcvT"/>
</dbReference>
<dbReference type="NCBIfam" id="TIGR03317">
    <property type="entry name" value="ygfZ_signature"/>
    <property type="match status" value="1"/>
</dbReference>
<dbReference type="InterPro" id="IPR017703">
    <property type="entry name" value="YgfZ/GCV_T_CS"/>
</dbReference>
<dbReference type="PANTHER" id="PTHR22602:SF0">
    <property type="entry name" value="TRANSFERASE CAF17, MITOCHONDRIAL-RELATED"/>
    <property type="match status" value="1"/>
</dbReference>
<keyword evidence="3" id="KW-0496">Mitochondrion</keyword>
<dbReference type="SUPFAM" id="SSF103025">
    <property type="entry name" value="Folate-binding domain"/>
    <property type="match status" value="1"/>
</dbReference>
<dbReference type="EMBL" id="MU253777">
    <property type="protein sequence ID" value="KAG9247284.1"/>
    <property type="molecule type" value="Genomic_DNA"/>
</dbReference>
<evidence type="ECO:0000256" key="4">
    <source>
        <dbReference type="ARBA" id="ARBA00093447"/>
    </source>
</evidence>
<evidence type="ECO:0000256" key="3">
    <source>
        <dbReference type="ARBA" id="ARBA00023128"/>
    </source>
</evidence>
<name>A0A9P7Z8B6_9HELO</name>
<dbReference type="Pfam" id="PF25455">
    <property type="entry name" value="Beta-barrel_CAF17_C"/>
    <property type="match status" value="1"/>
</dbReference>
<reference evidence="7" key="1">
    <citation type="journal article" date="2021" name="IMA Fungus">
        <title>Genomic characterization of three marine fungi, including Emericellopsis atlantica sp. nov. with signatures of a generalist lifestyle and marine biomass degradation.</title>
        <authorList>
            <person name="Hagestad O.C."/>
            <person name="Hou L."/>
            <person name="Andersen J.H."/>
            <person name="Hansen E.H."/>
            <person name="Altermark B."/>
            <person name="Li C."/>
            <person name="Kuhnert E."/>
            <person name="Cox R.J."/>
            <person name="Crous P.W."/>
            <person name="Spatafora J.W."/>
            <person name="Lail K."/>
            <person name="Amirebrahimi M."/>
            <person name="Lipzen A."/>
            <person name="Pangilinan J."/>
            <person name="Andreopoulos W."/>
            <person name="Hayes R.D."/>
            <person name="Ng V."/>
            <person name="Grigoriev I.V."/>
            <person name="Jackson S.A."/>
            <person name="Sutton T.D.S."/>
            <person name="Dobson A.D.W."/>
            <person name="Rama T."/>
        </authorList>
    </citation>
    <scope>NUCLEOTIDE SEQUENCE</scope>
    <source>
        <strain evidence="7">TRa3180A</strain>
    </source>
</reference>
<dbReference type="OrthoDB" id="191995at2759"/>
<gene>
    <name evidence="7" type="ORF">BJ878DRAFT_493440</name>
</gene>
<evidence type="ECO:0000256" key="5">
    <source>
        <dbReference type="ARBA" id="ARBA00093637"/>
    </source>
</evidence>
<organism evidence="7 8">
    <name type="scientific">Calycina marina</name>
    <dbReference type="NCBI Taxonomy" id="1763456"/>
    <lineage>
        <taxon>Eukaryota</taxon>
        <taxon>Fungi</taxon>
        <taxon>Dikarya</taxon>
        <taxon>Ascomycota</taxon>
        <taxon>Pezizomycotina</taxon>
        <taxon>Leotiomycetes</taxon>
        <taxon>Helotiales</taxon>
        <taxon>Pezizellaceae</taxon>
        <taxon>Calycina</taxon>
    </lineage>
</organism>
<evidence type="ECO:0000259" key="6">
    <source>
        <dbReference type="Pfam" id="PF25455"/>
    </source>
</evidence>
<proteinExistence type="inferred from homology"/>
<dbReference type="AlphaFoldDB" id="A0A9P7Z8B6"/>
<dbReference type="Gene3D" id="3.30.1360.120">
    <property type="entry name" value="Probable tRNA modification gtpase trme, domain 1"/>
    <property type="match status" value="2"/>
</dbReference>